<name>A0ACC0CKW0_9PEZI</name>
<evidence type="ECO:0000313" key="2">
    <source>
        <dbReference type="Proteomes" id="UP001497680"/>
    </source>
</evidence>
<dbReference type="Proteomes" id="UP001497680">
    <property type="component" value="Unassembled WGS sequence"/>
</dbReference>
<organism evidence="1 2">
    <name type="scientific">Hypoxylon rubiginosum</name>
    <dbReference type="NCBI Taxonomy" id="110542"/>
    <lineage>
        <taxon>Eukaryota</taxon>
        <taxon>Fungi</taxon>
        <taxon>Dikarya</taxon>
        <taxon>Ascomycota</taxon>
        <taxon>Pezizomycotina</taxon>
        <taxon>Sordariomycetes</taxon>
        <taxon>Xylariomycetidae</taxon>
        <taxon>Xylariales</taxon>
        <taxon>Hypoxylaceae</taxon>
        <taxon>Hypoxylon</taxon>
    </lineage>
</organism>
<comment type="caution">
    <text evidence="1">The sequence shown here is derived from an EMBL/GenBank/DDBJ whole genome shotgun (WGS) entry which is preliminary data.</text>
</comment>
<proteinExistence type="predicted"/>
<keyword evidence="2" id="KW-1185">Reference proteome</keyword>
<dbReference type="EMBL" id="MU394408">
    <property type="protein sequence ID" value="KAI6081091.1"/>
    <property type="molecule type" value="Genomic_DNA"/>
</dbReference>
<sequence length="58" mass="6290">MDLINIVSSFLTNQAGQLAMALRDPKQEDLDKAAALYMAHGGRLPSPPPTSRLVPSER</sequence>
<gene>
    <name evidence="1" type="ORF">F4821DRAFT_250073</name>
</gene>
<evidence type="ECO:0000313" key="1">
    <source>
        <dbReference type="EMBL" id="KAI6081091.1"/>
    </source>
</evidence>
<reference evidence="1 2" key="1">
    <citation type="journal article" date="2022" name="New Phytol.">
        <title>Ecological generalism drives hyperdiversity of secondary metabolite gene clusters in xylarialean endophytes.</title>
        <authorList>
            <person name="Franco M.E.E."/>
            <person name="Wisecaver J.H."/>
            <person name="Arnold A.E."/>
            <person name="Ju Y.M."/>
            <person name="Slot J.C."/>
            <person name="Ahrendt S."/>
            <person name="Moore L.P."/>
            <person name="Eastman K.E."/>
            <person name="Scott K."/>
            <person name="Konkel Z."/>
            <person name="Mondo S.J."/>
            <person name="Kuo A."/>
            <person name="Hayes R.D."/>
            <person name="Haridas S."/>
            <person name="Andreopoulos B."/>
            <person name="Riley R."/>
            <person name="LaButti K."/>
            <person name="Pangilinan J."/>
            <person name="Lipzen A."/>
            <person name="Amirebrahimi M."/>
            <person name="Yan J."/>
            <person name="Adam C."/>
            <person name="Keymanesh K."/>
            <person name="Ng V."/>
            <person name="Louie K."/>
            <person name="Northen T."/>
            <person name="Drula E."/>
            <person name="Henrissat B."/>
            <person name="Hsieh H.M."/>
            <person name="Youens-Clark K."/>
            <person name="Lutzoni F."/>
            <person name="Miadlikowska J."/>
            <person name="Eastwood D.C."/>
            <person name="Hamelin R.C."/>
            <person name="Grigoriev I.V."/>
            <person name="U'Ren J.M."/>
        </authorList>
    </citation>
    <scope>NUCLEOTIDE SEQUENCE [LARGE SCALE GENOMIC DNA]</scope>
    <source>
        <strain evidence="1 2">ER1909</strain>
    </source>
</reference>
<accession>A0ACC0CKW0</accession>
<protein>
    <submittedName>
        <fullName evidence="1">Uncharacterized protein</fullName>
    </submittedName>
</protein>